<feature type="compositionally biased region" description="Basic and acidic residues" evidence="1">
    <location>
        <begin position="1"/>
        <end position="14"/>
    </location>
</feature>
<dbReference type="EMBL" id="JAHLQT010004950">
    <property type="protein sequence ID" value="KAG7175655.1"/>
    <property type="molecule type" value="Genomic_DNA"/>
</dbReference>
<accession>A0A8J5N893</accession>
<dbReference type="Proteomes" id="UP000747542">
    <property type="component" value="Unassembled WGS sequence"/>
</dbReference>
<evidence type="ECO:0000256" key="1">
    <source>
        <dbReference type="SAM" id="MobiDB-lite"/>
    </source>
</evidence>
<comment type="caution">
    <text evidence="3">The sequence shown here is derived from an EMBL/GenBank/DDBJ whole genome shotgun (WGS) entry which is preliminary data.</text>
</comment>
<organism evidence="3 4">
    <name type="scientific">Homarus americanus</name>
    <name type="common">American lobster</name>
    <dbReference type="NCBI Taxonomy" id="6706"/>
    <lineage>
        <taxon>Eukaryota</taxon>
        <taxon>Metazoa</taxon>
        <taxon>Ecdysozoa</taxon>
        <taxon>Arthropoda</taxon>
        <taxon>Crustacea</taxon>
        <taxon>Multicrustacea</taxon>
        <taxon>Malacostraca</taxon>
        <taxon>Eumalacostraca</taxon>
        <taxon>Eucarida</taxon>
        <taxon>Decapoda</taxon>
        <taxon>Pleocyemata</taxon>
        <taxon>Astacidea</taxon>
        <taxon>Nephropoidea</taxon>
        <taxon>Nephropidae</taxon>
        <taxon>Homarus</taxon>
    </lineage>
</organism>
<gene>
    <name evidence="3" type="ORF">Hamer_G025196</name>
    <name evidence="2" type="ORF">Hamer_G028802</name>
</gene>
<sequence>MKFQKTERERERGARERRRAFTPKKYRKHPTFSILLHHVIRTSRACLSRRRRSVVVHTLPVAITPAVHNTTVTTVHTGVQRIHKPHQDIHKPQQDIHKPQQDIHKPQQDTHRAPPGYPQTPAGYPQAPAGYPQALQDIHRLLQDIHRPCRVPTSPGRIRRQHHRIFWRLPTWRHSQPNSPSFSPSFRPWFSPFTEKGLQSSSAVAFTV</sequence>
<feature type="region of interest" description="Disordered" evidence="1">
    <location>
        <begin position="1"/>
        <end position="20"/>
    </location>
</feature>
<feature type="region of interest" description="Disordered" evidence="1">
    <location>
        <begin position="85"/>
        <end position="125"/>
    </location>
</feature>
<keyword evidence="4" id="KW-1185">Reference proteome</keyword>
<feature type="compositionally biased region" description="Basic and acidic residues" evidence="1">
    <location>
        <begin position="85"/>
        <end position="112"/>
    </location>
</feature>
<reference evidence="3" key="1">
    <citation type="journal article" date="2021" name="Sci. Adv.">
        <title>The American lobster genome reveals insights on longevity, neural, and immune adaptations.</title>
        <authorList>
            <person name="Polinski J.M."/>
            <person name="Zimin A.V."/>
            <person name="Clark K.F."/>
            <person name="Kohn A.B."/>
            <person name="Sadowski N."/>
            <person name="Timp W."/>
            <person name="Ptitsyn A."/>
            <person name="Khanna P."/>
            <person name="Romanova D.Y."/>
            <person name="Williams P."/>
            <person name="Greenwood S.J."/>
            <person name="Moroz L.L."/>
            <person name="Walt D.R."/>
            <person name="Bodnar A.G."/>
        </authorList>
    </citation>
    <scope>NUCLEOTIDE SEQUENCE</scope>
    <source>
        <strain evidence="3">GMGI-L3</strain>
    </source>
</reference>
<dbReference type="AlphaFoldDB" id="A0A8J5N893"/>
<evidence type="ECO:0000313" key="3">
    <source>
        <dbReference type="EMBL" id="KAG7175655.1"/>
    </source>
</evidence>
<dbReference type="EMBL" id="JAHLQT010011591">
    <property type="protein sequence ID" value="KAG7172162.1"/>
    <property type="molecule type" value="Genomic_DNA"/>
</dbReference>
<name>A0A8J5N893_HOMAM</name>
<evidence type="ECO:0000313" key="2">
    <source>
        <dbReference type="EMBL" id="KAG7172162.1"/>
    </source>
</evidence>
<proteinExistence type="predicted"/>
<protein>
    <submittedName>
        <fullName evidence="3">Uncharacterized protein</fullName>
    </submittedName>
</protein>
<feature type="non-terminal residue" evidence="3">
    <location>
        <position position="208"/>
    </location>
</feature>
<evidence type="ECO:0000313" key="4">
    <source>
        <dbReference type="Proteomes" id="UP000747542"/>
    </source>
</evidence>